<evidence type="ECO:0000313" key="11">
    <source>
        <dbReference type="EMBL" id="QNR23974.1"/>
    </source>
</evidence>
<gene>
    <name evidence="10 11" type="primary">cas1</name>
    <name evidence="11" type="ORF">H4K34_16615</name>
</gene>
<evidence type="ECO:0000256" key="3">
    <source>
        <dbReference type="ARBA" id="ARBA00022759"/>
    </source>
</evidence>
<keyword evidence="7 10" id="KW-0238">DNA-binding</keyword>
<comment type="subunit">
    <text evidence="9 10">Homodimer, forms a heterotetramer with a Cas2 homodimer.</text>
</comment>
<dbReference type="EMBL" id="CP060139">
    <property type="protein sequence ID" value="QNR23974.1"/>
    <property type="molecule type" value="Genomic_DNA"/>
</dbReference>
<name>A0A7H0VE26_9FLAO</name>
<dbReference type="Pfam" id="PF01867">
    <property type="entry name" value="Cas_Cas1"/>
    <property type="match status" value="1"/>
</dbReference>
<dbReference type="RefSeq" id="WP_210758508.1">
    <property type="nucleotide sequence ID" value="NZ_CP060139.1"/>
</dbReference>
<evidence type="ECO:0000256" key="1">
    <source>
        <dbReference type="ARBA" id="ARBA00022722"/>
    </source>
</evidence>
<protein>
    <recommendedName>
        <fullName evidence="10">CRISPR-associated endonuclease Cas1</fullName>
        <ecNumber evidence="10">3.1.-.-</ecNumber>
    </recommendedName>
</protein>
<feature type="binding site" evidence="10">
    <location>
        <position position="224"/>
    </location>
    <ligand>
        <name>Mn(2+)</name>
        <dbReference type="ChEBI" id="CHEBI:29035"/>
    </ligand>
</feature>
<dbReference type="PANTHER" id="PTHR34353">
    <property type="entry name" value="CRISPR-ASSOCIATED ENDONUCLEASE CAS1 1"/>
    <property type="match status" value="1"/>
</dbReference>
<feature type="binding site" evidence="10">
    <location>
        <position position="150"/>
    </location>
    <ligand>
        <name>Mn(2+)</name>
        <dbReference type="ChEBI" id="CHEBI:29035"/>
    </ligand>
</feature>
<evidence type="ECO:0000256" key="8">
    <source>
        <dbReference type="ARBA" id="ARBA00023211"/>
    </source>
</evidence>
<dbReference type="InterPro" id="IPR042206">
    <property type="entry name" value="CRISPR-assoc_Cas1_C"/>
</dbReference>
<keyword evidence="6 10" id="KW-0051">Antiviral defense</keyword>
<evidence type="ECO:0000256" key="6">
    <source>
        <dbReference type="ARBA" id="ARBA00023118"/>
    </source>
</evidence>
<comment type="similarity">
    <text evidence="10">Belongs to the CRISPR-associated endonuclease Cas1 family.</text>
</comment>
<dbReference type="NCBIfam" id="TIGR00287">
    <property type="entry name" value="cas1"/>
    <property type="match status" value="1"/>
</dbReference>
<dbReference type="PANTHER" id="PTHR34353:SF2">
    <property type="entry name" value="CRISPR-ASSOCIATED ENDONUCLEASE CAS1 1"/>
    <property type="match status" value="1"/>
</dbReference>
<comment type="cofactor">
    <cofactor evidence="10">
        <name>Mg(2+)</name>
        <dbReference type="ChEBI" id="CHEBI:18420"/>
    </cofactor>
    <cofactor evidence="10">
        <name>Mn(2+)</name>
        <dbReference type="ChEBI" id="CHEBI:29035"/>
    </cofactor>
</comment>
<dbReference type="AlphaFoldDB" id="A0A7H0VE26"/>
<keyword evidence="3 10" id="KW-0255">Endonuclease</keyword>
<evidence type="ECO:0000313" key="12">
    <source>
        <dbReference type="Proteomes" id="UP000516305"/>
    </source>
</evidence>
<dbReference type="GO" id="GO:0043571">
    <property type="term" value="P:maintenance of CRISPR repeat elements"/>
    <property type="evidence" value="ECO:0007669"/>
    <property type="project" value="UniProtKB-UniRule"/>
</dbReference>
<dbReference type="HAMAP" id="MF_01470">
    <property type="entry name" value="Cas1"/>
    <property type="match status" value="1"/>
</dbReference>
<dbReference type="Proteomes" id="UP000516305">
    <property type="component" value="Chromosome"/>
</dbReference>
<reference evidence="11 12" key="1">
    <citation type="submission" date="2020-08" db="EMBL/GenBank/DDBJ databases">
        <title>Croceimicrobium hydrocarbonivorans gen. nov., sp. nov., a novel marine bacterium isolated from a bacterial consortium that degrades polyethylene terephthalate.</title>
        <authorList>
            <person name="Liu R."/>
        </authorList>
    </citation>
    <scope>NUCLEOTIDE SEQUENCE [LARGE SCALE GENOMIC DNA]</scope>
    <source>
        <strain evidence="11 12">A20-9</strain>
    </source>
</reference>
<evidence type="ECO:0000256" key="2">
    <source>
        <dbReference type="ARBA" id="ARBA00022723"/>
    </source>
</evidence>
<comment type="function">
    <text evidence="10">CRISPR (clustered regularly interspaced short palindromic repeat), is an adaptive immune system that provides protection against mobile genetic elements (viruses, transposable elements and conjugative plasmids). CRISPR clusters contain spacers, sequences complementary to antecedent mobile elements, and target invading nucleic acids. CRISPR clusters are transcribed and processed into CRISPR RNA (crRNA). Acts as a dsDNA endonuclease. Involved in the integration of spacer DNA into the CRISPR cassette.</text>
</comment>
<dbReference type="Gene3D" id="1.20.120.920">
    <property type="entry name" value="CRISPR-associated endonuclease Cas1, C-terminal domain"/>
    <property type="match status" value="1"/>
</dbReference>
<dbReference type="GO" id="GO:0051607">
    <property type="term" value="P:defense response to virus"/>
    <property type="evidence" value="ECO:0007669"/>
    <property type="project" value="UniProtKB-UniRule"/>
</dbReference>
<evidence type="ECO:0000256" key="10">
    <source>
        <dbReference type="HAMAP-Rule" id="MF_01470"/>
    </source>
</evidence>
<sequence>MIKRTLYFGNPAYLHKEKLQLKVDFPSEEGKSAKTIPIEDIGILILDHPRITISQALLADLIDHNAAILSCDSHHLPAGLFMPMSANHTFTEKLRFQLESSEPLRKNLWQQTVKSKIENQAQVLKGIGKEASNMENWASKVRSGDPDNYEGRAAANYWVKLIESDFPFRRGRYEDVPNNLLNYGYAILRAIVARSLVASGMLPAVGIHHRNKYNPFCLADDIMEPYRPFVDLLVLDIVENFDTKDIEVLSPAIKRELLALPTIDVYIDDMKSPLMVGMQRTTASLMQCYEGERRKIAYPKIQIGNVKPRSV</sequence>
<keyword evidence="4 10" id="KW-0378">Hydrolase</keyword>
<dbReference type="GO" id="GO:0046872">
    <property type="term" value="F:metal ion binding"/>
    <property type="evidence" value="ECO:0007669"/>
    <property type="project" value="UniProtKB-UniRule"/>
</dbReference>
<keyword evidence="1 10" id="KW-0540">Nuclease</keyword>
<evidence type="ECO:0000256" key="9">
    <source>
        <dbReference type="ARBA" id="ARBA00038592"/>
    </source>
</evidence>
<dbReference type="InterPro" id="IPR019855">
    <property type="entry name" value="CRISPR-assoc_Cas1_NMENI"/>
</dbReference>
<accession>A0A7H0VE26</accession>
<evidence type="ECO:0000256" key="4">
    <source>
        <dbReference type="ARBA" id="ARBA00022801"/>
    </source>
</evidence>
<organism evidence="11 12">
    <name type="scientific">Croceimicrobium hydrocarbonivorans</name>
    <dbReference type="NCBI Taxonomy" id="2761580"/>
    <lineage>
        <taxon>Bacteria</taxon>
        <taxon>Pseudomonadati</taxon>
        <taxon>Bacteroidota</taxon>
        <taxon>Flavobacteriia</taxon>
        <taxon>Flavobacteriales</taxon>
        <taxon>Owenweeksiaceae</taxon>
        <taxon>Croceimicrobium</taxon>
    </lineage>
</organism>
<dbReference type="InterPro" id="IPR050646">
    <property type="entry name" value="Cas1"/>
</dbReference>
<dbReference type="GO" id="GO:0004520">
    <property type="term" value="F:DNA endonuclease activity"/>
    <property type="evidence" value="ECO:0007669"/>
    <property type="project" value="InterPro"/>
</dbReference>
<keyword evidence="8 10" id="KW-0464">Manganese</keyword>
<keyword evidence="2 10" id="KW-0479">Metal-binding</keyword>
<evidence type="ECO:0000256" key="5">
    <source>
        <dbReference type="ARBA" id="ARBA00022842"/>
    </source>
</evidence>
<evidence type="ECO:0000256" key="7">
    <source>
        <dbReference type="ARBA" id="ARBA00023125"/>
    </source>
</evidence>
<dbReference type="GO" id="GO:0003677">
    <property type="term" value="F:DNA binding"/>
    <property type="evidence" value="ECO:0007669"/>
    <property type="project" value="UniProtKB-KW"/>
</dbReference>
<keyword evidence="12" id="KW-1185">Reference proteome</keyword>
<dbReference type="NCBIfam" id="TIGR03639">
    <property type="entry name" value="cas1_NMENI"/>
    <property type="match status" value="1"/>
</dbReference>
<dbReference type="GO" id="GO:0016787">
    <property type="term" value="F:hydrolase activity"/>
    <property type="evidence" value="ECO:0007669"/>
    <property type="project" value="UniProtKB-KW"/>
</dbReference>
<feature type="binding site" evidence="10">
    <location>
        <position position="209"/>
    </location>
    <ligand>
        <name>Mn(2+)</name>
        <dbReference type="ChEBI" id="CHEBI:29035"/>
    </ligand>
</feature>
<dbReference type="KEGG" id="chyd:H4K34_16615"/>
<keyword evidence="5 10" id="KW-0460">Magnesium</keyword>
<dbReference type="EC" id="3.1.-.-" evidence="10"/>
<proteinExistence type="inferred from homology"/>
<dbReference type="InterPro" id="IPR002729">
    <property type="entry name" value="CRISPR-assoc_Cas1"/>
</dbReference>